<dbReference type="InterPro" id="IPR010620">
    <property type="entry name" value="SBBP_repeat"/>
</dbReference>
<dbReference type="Proteomes" id="UP000010367">
    <property type="component" value="Chromosome"/>
</dbReference>
<dbReference type="InterPro" id="IPR057708">
    <property type="entry name" value="DUF7948"/>
</dbReference>
<dbReference type="PANTHER" id="PTHR35580:SF1">
    <property type="entry name" value="PHYTASE-LIKE DOMAIN-CONTAINING PROTEIN"/>
    <property type="match status" value="1"/>
</dbReference>
<proteinExistence type="predicted"/>
<dbReference type="InterPro" id="IPR052918">
    <property type="entry name" value="Motility_Chemotaxis_Reg"/>
</dbReference>
<dbReference type="Pfam" id="PF25778">
    <property type="entry name" value="DUF7948"/>
    <property type="match status" value="1"/>
</dbReference>
<dbReference type="HOGENOM" id="CLU_314195_0_0_3"/>
<dbReference type="Pfam" id="PF06739">
    <property type="entry name" value="SBBP"/>
    <property type="match status" value="4"/>
</dbReference>
<protein>
    <submittedName>
        <fullName evidence="2">Beta-propeller repeat protein</fullName>
    </submittedName>
</protein>
<keyword evidence="3" id="KW-1185">Reference proteome</keyword>
<dbReference type="EMBL" id="CP003607">
    <property type="protein sequence ID" value="AFY81304.1"/>
    <property type="molecule type" value="Genomic_DNA"/>
</dbReference>
<dbReference type="InParanoid" id="K9TH30"/>
<evidence type="ECO:0000259" key="1">
    <source>
        <dbReference type="Pfam" id="PF25778"/>
    </source>
</evidence>
<dbReference type="PANTHER" id="PTHR35580">
    <property type="entry name" value="CELL SURFACE GLYCOPROTEIN (S-LAYER PROTEIN)-LIKE PROTEIN"/>
    <property type="match status" value="1"/>
</dbReference>
<dbReference type="STRING" id="56110.Oscil6304_1606"/>
<dbReference type="RefSeq" id="WP_015147950.1">
    <property type="nucleotide sequence ID" value="NC_019693.1"/>
</dbReference>
<dbReference type="KEGG" id="oac:Oscil6304_1606"/>
<dbReference type="Gene3D" id="2.120.10.30">
    <property type="entry name" value="TolB, C-terminal domain"/>
    <property type="match status" value="1"/>
</dbReference>
<feature type="domain" description="DUF7948" evidence="1">
    <location>
        <begin position="125"/>
        <end position="313"/>
    </location>
</feature>
<dbReference type="eggNOG" id="COG1404">
    <property type="taxonomic scope" value="Bacteria"/>
</dbReference>
<dbReference type="InterPro" id="IPR011042">
    <property type="entry name" value="6-blade_b-propeller_TolB-like"/>
</dbReference>
<dbReference type="eggNOG" id="COG2931">
    <property type="taxonomic scope" value="Bacteria"/>
</dbReference>
<reference evidence="2 3" key="1">
    <citation type="submission" date="2012-06" db="EMBL/GenBank/DDBJ databases">
        <title>Finished chromosome of genome of Oscillatoria acuminata PCC 6304.</title>
        <authorList>
            <consortium name="US DOE Joint Genome Institute"/>
            <person name="Gugger M."/>
            <person name="Coursin T."/>
            <person name="Rippka R."/>
            <person name="Tandeau De Marsac N."/>
            <person name="Huntemann M."/>
            <person name="Wei C.-L."/>
            <person name="Han J."/>
            <person name="Detter J.C."/>
            <person name="Han C."/>
            <person name="Tapia R."/>
            <person name="Davenport K."/>
            <person name="Daligault H."/>
            <person name="Erkkila T."/>
            <person name="Gu W."/>
            <person name="Munk A.C.C."/>
            <person name="Teshima H."/>
            <person name="Xu Y."/>
            <person name="Chain P."/>
            <person name="Chen A."/>
            <person name="Krypides N."/>
            <person name="Mavromatis K."/>
            <person name="Markowitz V."/>
            <person name="Szeto E."/>
            <person name="Ivanova N."/>
            <person name="Mikhailova N."/>
            <person name="Ovchinnikova G."/>
            <person name="Pagani I."/>
            <person name="Pati A."/>
            <person name="Goodwin L."/>
            <person name="Peters L."/>
            <person name="Pitluck S."/>
            <person name="Woyke T."/>
            <person name="Kerfeld C."/>
        </authorList>
    </citation>
    <scope>NUCLEOTIDE SEQUENCE [LARGE SCALE GENOMIC DNA]</scope>
    <source>
        <strain evidence="2 3">PCC 6304</strain>
    </source>
</reference>
<gene>
    <name evidence="2" type="ORF">Oscil6304_1606</name>
</gene>
<sequence>MMMDDTNSTAALGLIETGLEVNFGLISGVENSQPSGWDESVLISGFNPAVAPLNAPLVPGESDLGILGSDRLLLDEAMATPDLAFPQSQGDPLVGFTTPIGEINPSFGNLPLSFIPLENGPGTPQFQVAGAGHTIQFAQDGLLLTSSQQTPEGPVNATVQLQFIGANSHPEISGLNPLPGVANFFMGNNSSQWVSNVPTYSGVSYNELYPGIHLFYNGIEGQLKRDFIVEPGVNPDQIRLNYSGITGLDIREDGALILQTALGELIETAPVIYQEIDGNRIAISGGYRLLGDGLVGFEIGDYDPNYTLVIDPVLEYSSYLGGSQSDRGFDVALDQVGNIYIAGITQSANFPNLGGLQSANAGESDVFITKLDPTGTTILFSTYFGGSGTEASEEGANVSLRVDNAGNIYLSGNTNSTDLPTTAGTIQTALSGEQDTFVAKFNNSGTELIYSTYLGGTGIETNWDMTLDNQGQIYLTGVTSSTDFPLVNAAQNTFGGIGAFSFGDVFVSKLNPTGTELVYSTYLGGSEDDGALAIAVDESGSAYVAGYTASPNFPISPGAFQTQFNGAFLDAFVTKLDPSGSTIEYSTYLGGSGEVDGDYITGIAVDNEGNAYLAGYTDSEDFPTTPGAFQPSFGGGLYDSFVTKLNPTGTGLVYSTFLGGSEMDFSGPIALDSLGNVYIAGNTDSPDFPTVNALQPSFSGVADAFITQLNPQGSEAIYSTFFGGSQRDFILGMVPDDAGNIYVTGGTRSPDFPITTGAIQSAKLEEALDGFIAKISNPNLTVSPAYQTSIEFIRNLQLDLQSLFFDEGFYLATNPDVATAVNNGSVASAFVHYTNFGQFEGRNPSQLFDEQAYLAQNSDVSAAKTSGGIDSGFAHFIQFGFLEGRAPISLTFNPGFYLQTNPDVAAAVNQDIFPNALAHYLIFGHREGRRI</sequence>
<organism evidence="2 3">
    <name type="scientific">Oscillatoria acuminata PCC 6304</name>
    <dbReference type="NCBI Taxonomy" id="56110"/>
    <lineage>
        <taxon>Bacteria</taxon>
        <taxon>Bacillati</taxon>
        <taxon>Cyanobacteriota</taxon>
        <taxon>Cyanophyceae</taxon>
        <taxon>Oscillatoriophycideae</taxon>
        <taxon>Oscillatoriales</taxon>
        <taxon>Oscillatoriaceae</taxon>
        <taxon>Oscillatoria</taxon>
    </lineage>
</organism>
<dbReference type="AlphaFoldDB" id="K9TH30"/>
<dbReference type="OrthoDB" id="439107at2"/>
<dbReference type="SUPFAM" id="SSF101898">
    <property type="entry name" value="NHL repeat"/>
    <property type="match status" value="1"/>
</dbReference>
<evidence type="ECO:0000313" key="2">
    <source>
        <dbReference type="EMBL" id="AFY81304.1"/>
    </source>
</evidence>
<name>K9TH30_9CYAN</name>
<evidence type="ECO:0000313" key="3">
    <source>
        <dbReference type="Proteomes" id="UP000010367"/>
    </source>
</evidence>
<accession>K9TH30</accession>